<evidence type="ECO:0000313" key="6">
    <source>
        <dbReference type="EMBL" id="KDD69327.1"/>
    </source>
</evidence>
<sequence>MVKPLSILRTPRLTCVIARNLIAVSLACNGAFAATAPEVVTPAPDVPSLQSLHGMTPPDPSGTEGGRKVDLMTDYVLNRSAAIMLGKALFWDMEIGSDGSTACASCHFHAGVDHRITNQINPGQASTHANVASIFNKPFVAADIPGDVSSYATLSAGKGGPNYTLKKTDFPTHVLADPLDRNSPIVYSTDDVIGSQGVFDANFVKPKQRRFDKCTQQPDGIFQVDGINVRRSTGRNAPTVINAAFNVRNFWDGRANNVFNGFSPFGNRDPDAGIFVTSDRSGVATKVRLALNDASAASQAVGPPGSPVEMSCGGRTFADIGRRMLDTLMLKQQRISPTDSVLGPVSDARRPTYRELIKAAFYPRLWNATKQVSLGDASYTQMEANFSLFFGLAIQMYESTLVSDQAPLDAYLQGNQQAMNAQQVQGMNLFLGKGKCISCHGGAELTNAASRLLFHPRERIERMVMADNLIALYDNGFYNTGVRPTSEDLALGGSDAWGNPLSFTREYNTQLQGKSVPDPLDVDVCTFEALLSAGIPCDPTLKPNVGFHDAVDGAFKTPTLRNIALTGPYFHNGSRATLKQVMEFYNRGGDRRGSEANNTSGFDHPSVNQHNTSNLDPDMTALNLTPDEVDALVKFMEVGLTDPRVAWEQAPFDHPSLVIPQGEVGDENSVTIRPVNPKITTRQAMDALMTLKPVGAEGRKVKEGPLLPFYNDL</sequence>
<dbReference type="GO" id="GO:0009055">
    <property type="term" value="F:electron transfer activity"/>
    <property type="evidence" value="ECO:0007669"/>
    <property type="project" value="InterPro"/>
</dbReference>
<proteinExistence type="predicted"/>
<dbReference type="GO" id="GO:0004130">
    <property type="term" value="F:cytochrome-c peroxidase activity"/>
    <property type="evidence" value="ECO:0007669"/>
    <property type="project" value="TreeGrafter"/>
</dbReference>
<feature type="domain" description="Di-haem cytochrome c peroxidase" evidence="5">
    <location>
        <begin position="229"/>
        <end position="417"/>
    </location>
</feature>
<dbReference type="GO" id="GO:0020037">
    <property type="term" value="F:heme binding"/>
    <property type="evidence" value="ECO:0007669"/>
    <property type="project" value="InterPro"/>
</dbReference>
<evidence type="ECO:0000259" key="5">
    <source>
        <dbReference type="Pfam" id="PF03150"/>
    </source>
</evidence>
<evidence type="ECO:0000256" key="3">
    <source>
        <dbReference type="SAM" id="MobiDB-lite"/>
    </source>
</evidence>
<dbReference type="InterPro" id="IPR004852">
    <property type="entry name" value="Di-haem_cyt_c_peroxidsae"/>
</dbReference>
<dbReference type="EMBL" id="AZQQ01000070">
    <property type="protein sequence ID" value="KDD69327.1"/>
    <property type="molecule type" value="Genomic_DNA"/>
</dbReference>
<dbReference type="PANTHER" id="PTHR30600">
    <property type="entry name" value="CYTOCHROME C PEROXIDASE-RELATED"/>
    <property type="match status" value="1"/>
</dbReference>
<gene>
    <name evidence="6" type="ORF">V466_09745</name>
</gene>
<feature type="chain" id="PRO_5001576491" evidence="4">
    <location>
        <begin position="34"/>
        <end position="713"/>
    </location>
</feature>
<feature type="signal peptide" evidence="4">
    <location>
        <begin position="1"/>
        <end position="33"/>
    </location>
</feature>
<reference evidence="6 7" key="1">
    <citation type="submission" date="2013-12" db="EMBL/GenBank/DDBJ databases">
        <authorList>
            <person name="Formusa P.A."/>
            <person name="Habash M."/>
            <person name="Lee H."/>
            <person name="Trevors J.T."/>
        </authorList>
    </citation>
    <scope>NUCLEOTIDE SEQUENCE [LARGE SCALE GENOMIC DNA]</scope>
    <source>
        <strain evidence="6 7">PD30</strain>
    </source>
</reference>
<evidence type="ECO:0000256" key="2">
    <source>
        <dbReference type="ARBA" id="ARBA00023002"/>
    </source>
</evidence>
<feature type="region of interest" description="Disordered" evidence="3">
    <location>
        <begin position="589"/>
        <end position="614"/>
    </location>
</feature>
<feature type="domain" description="Di-haem cytochrome c peroxidase" evidence="5">
    <location>
        <begin position="81"/>
        <end position="139"/>
    </location>
</feature>
<dbReference type="SUPFAM" id="SSF46626">
    <property type="entry name" value="Cytochrome c"/>
    <property type="match status" value="2"/>
</dbReference>
<keyword evidence="6" id="KW-0575">Peroxidase</keyword>
<organism evidence="6 7">
    <name type="scientific">Pseudomonas mandelii PD30</name>
    <dbReference type="NCBI Taxonomy" id="1419583"/>
    <lineage>
        <taxon>Bacteria</taxon>
        <taxon>Pseudomonadati</taxon>
        <taxon>Pseudomonadota</taxon>
        <taxon>Gammaproteobacteria</taxon>
        <taxon>Pseudomonadales</taxon>
        <taxon>Pseudomonadaceae</taxon>
        <taxon>Pseudomonas</taxon>
    </lineage>
</organism>
<dbReference type="Gene3D" id="1.10.760.10">
    <property type="entry name" value="Cytochrome c-like domain"/>
    <property type="match status" value="3"/>
</dbReference>
<protein>
    <submittedName>
        <fullName evidence="6">Cytochrome C peroxidase</fullName>
    </submittedName>
</protein>
<evidence type="ECO:0000256" key="1">
    <source>
        <dbReference type="ARBA" id="ARBA00004196"/>
    </source>
</evidence>
<dbReference type="Pfam" id="PF03150">
    <property type="entry name" value="CCP_MauG"/>
    <property type="match status" value="2"/>
</dbReference>
<comment type="subcellular location">
    <subcellularLocation>
        <location evidence="1">Cell envelope</location>
    </subcellularLocation>
</comment>
<evidence type="ECO:0000256" key="4">
    <source>
        <dbReference type="SAM" id="SignalP"/>
    </source>
</evidence>
<evidence type="ECO:0000313" key="7">
    <source>
        <dbReference type="Proteomes" id="UP000026739"/>
    </source>
</evidence>
<accession>A0A059L4R1</accession>
<dbReference type="eggNOG" id="COG1858">
    <property type="taxonomic scope" value="Bacteria"/>
</dbReference>
<keyword evidence="4" id="KW-0732">Signal</keyword>
<dbReference type="InterPro" id="IPR036909">
    <property type="entry name" value="Cyt_c-like_dom_sf"/>
</dbReference>
<dbReference type="InterPro" id="IPR051395">
    <property type="entry name" value="Cytochrome_c_Peroxidase/MauG"/>
</dbReference>
<dbReference type="AlphaFoldDB" id="A0A059L4R1"/>
<name>A0A059L4R1_9PSED</name>
<dbReference type="Proteomes" id="UP000026739">
    <property type="component" value="Unassembled WGS sequence"/>
</dbReference>
<dbReference type="GO" id="GO:0030313">
    <property type="term" value="C:cell envelope"/>
    <property type="evidence" value="ECO:0007669"/>
    <property type="project" value="UniProtKB-SubCell"/>
</dbReference>
<comment type="caution">
    <text evidence="6">The sequence shown here is derived from an EMBL/GenBank/DDBJ whole genome shotgun (WGS) entry which is preliminary data.</text>
</comment>
<keyword evidence="2" id="KW-0560">Oxidoreductase</keyword>
<feature type="compositionally biased region" description="Polar residues" evidence="3">
    <location>
        <begin position="595"/>
        <end position="614"/>
    </location>
</feature>